<reference evidence="1 2" key="1">
    <citation type="journal article" date="2022" name="Microbiol. Resour. Announc.">
        <title>Complete Genome Sequence of Mesorhizobium ciceri Strain R30, a Rhizobium Used as a Commercial Inoculant for Chickpea in Argentina.</title>
        <authorList>
            <person name="Foresto E."/>
            <person name="Revale S."/>
            <person name="Primo E."/>
            <person name="Nievas F."/>
            <person name="Carezzano E."/>
            <person name="Puente M."/>
            <person name="Alzari P."/>
            <person name="Mart M."/>
            <person name="Ben-Assaya M."/>
            <person name="Mornico D."/>
            <person name="Santoro M."/>
            <person name="Mart F."/>
            <person name="Giordano W."/>
            <person name="Bogino P."/>
        </authorList>
    </citation>
    <scope>NUCLEOTIDE SEQUENCE [LARGE SCALE GENOMIC DNA]</scope>
    <source>
        <strain evidence="1 2">R30</strain>
    </source>
</reference>
<evidence type="ECO:0000313" key="1">
    <source>
        <dbReference type="EMBL" id="UTU49588.1"/>
    </source>
</evidence>
<dbReference type="AlphaFoldDB" id="A0AB38T596"/>
<dbReference type="InterPro" id="IPR050484">
    <property type="entry name" value="Transf_Hexapept/Carb_Anhydrase"/>
</dbReference>
<dbReference type="CDD" id="cd04645">
    <property type="entry name" value="LbH_gamma_CA_like"/>
    <property type="match status" value="1"/>
</dbReference>
<name>A0AB38T596_9HYPH</name>
<dbReference type="RefSeq" id="WP_024503875.1">
    <property type="nucleotide sequence ID" value="NZ_CP015062.1"/>
</dbReference>
<proteinExistence type="predicted"/>
<accession>A0AB38T596</accession>
<dbReference type="KEGG" id="mcic:A4R28_08915"/>
<gene>
    <name evidence="1" type="ORF">LRP29_19025</name>
</gene>
<evidence type="ECO:0000313" key="2">
    <source>
        <dbReference type="Proteomes" id="UP001060070"/>
    </source>
</evidence>
<dbReference type="Pfam" id="PF00132">
    <property type="entry name" value="Hexapep"/>
    <property type="match status" value="1"/>
</dbReference>
<dbReference type="PANTHER" id="PTHR13061">
    <property type="entry name" value="DYNACTIN SUBUNIT P25"/>
    <property type="match status" value="1"/>
</dbReference>
<dbReference type="InterPro" id="IPR011004">
    <property type="entry name" value="Trimer_LpxA-like_sf"/>
</dbReference>
<organism evidence="1 2">
    <name type="scientific">Mesorhizobium ciceri</name>
    <dbReference type="NCBI Taxonomy" id="39645"/>
    <lineage>
        <taxon>Bacteria</taxon>
        <taxon>Pseudomonadati</taxon>
        <taxon>Pseudomonadota</taxon>
        <taxon>Alphaproteobacteria</taxon>
        <taxon>Hyphomicrobiales</taxon>
        <taxon>Phyllobacteriaceae</taxon>
        <taxon>Mesorhizobium</taxon>
    </lineage>
</organism>
<dbReference type="InterPro" id="IPR001451">
    <property type="entry name" value="Hexapep"/>
</dbReference>
<dbReference type="PANTHER" id="PTHR13061:SF29">
    <property type="entry name" value="GAMMA CARBONIC ANHYDRASE-LIKE 1, MITOCHONDRIAL-RELATED"/>
    <property type="match status" value="1"/>
</dbReference>
<dbReference type="SUPFAM" id="SSF51161">
    <property type="entry name" value="Trimeric LpxA-like enzymes"/>
    <property type="match status" value="1"/>
</dbReference>
<dbReference type="EMBL" id="CP088147">
    <property type="protein sequence ID" value="UTU49588.1"/>
    <property type="molecule type" value="Genomic_DNA"/>
</dbReference>
<dbReference type="InterPro" id="IPR047324">
    <property type="entry name" value="LbH_gamma_CA-like"/>
</dbReference>
<dbReference type="Gene3D" id="2.160.10.10">
    <property type="entry name" value="Hexapeptide repeat proteins"/>
    <property type="match status" value="1"/>
</dbReference>
<sequence>MPLYAIDGTEPSFADADSNWIAPDATLIGDVRVGRNAGFWFGAVIRGDNEPIVIGADTNVQEHTVMHTDPGFPLTIGEGCTIGHRALLHGCTIGDNSLIGMGAIVLNGAKIGRNCLVGAGALVTEGKEFPDNSLIVGSPAKAIRVLDDAAVARLRGSAAHYVANGKRFKAGLKKVFERP</sequence>
<dbReference type="Proteomes" id="UP001060070">
    <property type="component" value="Chromosome"/>
</dbReference>
<keyword evidence="2" id="KW-1185">Reference proteome</keyword>
<protein>
    <submittedName>
        <fullName evidence="1">Gamma carbonic anhydrase family protein</fullName>
    </submittedName>
</protein>